<keyword evidence="6 13" id="KW-0441">Lipid A biosynthesis</keyword>
<evidence type="ECO:0000256" key="9">
    <source>
        <dbReference type="ARBA" id="ARBA00022777"/>
    </source>
</evidence>
<keyword evidence="16" id="KW-1185">Reference proteome</keyword>
<dbReference type="HAMAP" id="MF_00409">
    <property type="entry name" value="LpxK"/>
    <property type="match status" value="1"/>
</dbReference>
<dbReference type="GO" id="GO:0009029">
    <property type="term" value="F:lipid-A 4'-kinase activity"/>
    <property type="evidence" value="ECO:0007669"/>
    <property type="project" value="UniProtKB-EC"/>
</dbReference>
<comment type="pathway">
    <text evidence="2 13">Glycolipid biosynthesis; lipid IV(A) biosynthesis; lipid IV(A) from (3R)-3-hydroxytetradecanoyl-[acyl-carrier-protein] and UDP-N-acetyl-alpha-D-glucosamine: step 6/6.</text>
</comment>
<evidence type="ECO:0000256" key="13">
    <source>
        <dbReference type="HAMAP-Rule" id="MF_00409"/>
    </source>
</evidence>
<comment type="catalytic activity">
    <reaction evidence="13">
        <text>a lipid A disaccharide + ATP = a lipid IVA + ADP + H(+)</text>
        <dbReference type="Rhea" id="RHEA:67840"/>
        <dbReference type="ChEBI" id="CHEBI:15378"/>
        <dbReference type="ChEBI" id="CHEBI:30616"/>
        <dbReference type="ChEBI" id="CHEBI:176343"/>
        <dbReference type="ChEBI" id="CHEBI:176425"/>
        <dbReference type="ChEBI" id="CHEBI:456216"/>
        <dbReference type="EC" id="2.7.1.130"/>
    </reaction>
</comment>
<comment type="function">
    <text evidence="1 13">Transfers the gamma-phosphate of ATP to the 4'-position of a tetraacyldisaccharide 1-phosphate intermediate (termed DS-1-P) to form tetraacyldisaccharide 1,4'-bis-phosphate (lipid IVA).</text>
</comment>
<dbReference type="PANTHER" id="PTHR42724:SF1">
    <property type="entry name" value="TETRAACYLDISACCHARIDE 4'-KINASE, MITOCHONDRIAL-RELATED"/>
    <property type="match status" value="1"/>
</dbReference>
<evidence type="ECO:0000256" key="10">
    <source>
        <dbReference type="ARBA" id="ARBA00022840"/>
    </source>
</evidence>
<evidence type="ECO:0000256" key="2">
    <source>
        <dbReference type="ARBA" id="ARBA00004870"/>
    </source>
</evidence>
<reference evidence="15" key="1">
    <citation type="submission" date="2022-01" db="EMBL/GenBank/DDBJ databases">
        <title>Gillisia lutea sp. nov., isolated from marine plastic residues from the Malvarosa beach (Valencia, Spain).</title>
        <authorList>
            <person name="Vidal-Verdu A."/>
            <person name="Molina-Menor E."/>
            <person name="Satari L."/>
            <person name="Pascual J."/>
            <person name="Pereto J."/>
            <person name="Porcar M."/>
        </authorList>
    </citation>
    <scope>NUCLEOTIDE SEQUENCE</scope>
    <source>
        <strain evidence="15">M10.2A</strain>
    </source>
</reference>
<sequence>MSILRKILFPLALVYGIIILIRNFLYDSGVFKSTSFSIPVICVGNLSVGGTGKTPMIEYLLVLLGPNYKTATLSRGYGRATKGFHLLKETDDATEVGDEPLQFKTKFKDSIVAVDEKRVRGISVLQEKCAPEVVLLDDAFQHRKVRAGLYILLTTYGQLYSKDYILPMGDLREPRAGAKRANIVVVTKCPRDLNSRAQAKIRESLKLEAYQKLFFSYIAYSKHLYKENKMGLITSLADQKVTLVTGIAKPKPLCDYLDGLQINYDHLDFPDHHNFTSSDLEKIAAAPIVLTTEKDYMRLKGVLNHPNLYKIPIKMKFINSGLEFDSQIERYILNEK</sequence>
<dbReference type="InterPro" id="IPR003758">
    <property type="entry name" value="LpxK"/>
</dbReference>
<comment type="caution">
    <text evidence="15">The sequence shown here is derived from an EMBL/GenBank/DDBJ whole genome shotgun (WGS) entry which is preliminary data.</text>
</comment>
<evidence type="ECO:0000256" key="7">
    <source>
        <dbReference type="ARBA" id="ARBA00022679"/>
    </source>
</evidence>
<feature type="binding site" evidence="13">
    <location>
        <begin position="47"/>
        <end position="54"/>
    </location>
    <ligand>
        <name>ATP</name>
        <dbReference type="ChEBI" id="CHEBI:30616"/>
    </ligand>
</feature>
<name>A0ABS9ELQ0_9FLAO</name>
<evidence type="ECO:0000256" key="14">
    <source>
        <dbReference type="SAM" id="Phobius"/>
    </source>
</evidence>
<evidence type="ECO:0000256" key="11">
    <source>
        <dbReference type="ARBA" id="ARBA00023098"/>
    </source>
</evidence>
<evidence type="ECO:0000256" key="3">
    <source>
        <dbReference type="ARBA" id="ARBA00012071"/>
    </source>
</evidence>
<evidence type="ECO:0000256" key="8">
    <source>
        <dbReference type="ARBA" id="ARBA00022741"/>
    </source>
</evidence>
<keyword evidence="14" id="KW-0812">Transmembrane</keyword>
<organism evidence="15 16">
    <name type="scientific">Gillisia lutea</name>
    <dbReference type="NCBI Taxonomy" id="2909668"/>
    <lineage>
        <taxon>Bacteria</taxon>
        <taxon>Pseudomonadati</taxon>
        <taxon>Bacteroidota</taxon>
        <taxon>Flavobacteriia</taxon>
        <taxon>Flavobacteriales</taxon>
        <taxon>Flavobacteriaceae</taxon>
        <taxon>Gillisia</taxon>
    </lineage>
</organism>
<evidence type="ECO:0000256" key="1">
    <source>
        <dbReference type="ARBA" id="ARBA00002274"/>
    </source>
</evidence>
<dbReference type="EMBL" id="JAKGTH010000010">
    <property type="protein sequence ID" value="MCF4102423.1"/>
    <property type="molecule type" value="Genomic_DNA"/>
</dbReference>
<evidence type="ECO:0000256" key="4">
    <source>
        <dbReference type="ARBA" id="ARBA00016436"/>
    </source>
</evidence>
<keyword evidence="10 13" id="KW-0067">ATP-binding</keyword>
<feature type="transmembrane region" description="Helical" evidence="14">
    <location>
        <begin position="7"/>
        <end position="26"/>
    </location>
</feature>
<dbReference type="Pfam" id="PF02606">
    <property type="entry name" value="LpxK"/>
    <property type="match status" value="1"/>
</dbReference>
<dbReference type="RefSeq" id="WP_236134566.1">
    <property type="nucleotide sequence ID" value="NZ_JAKGTH010000010.1"/>
</dbReference>
<accession>A0ABS9ELQ0</accession>
<keyword evidence="14" id="KW-1133">Transmembrane helix</keyword>
<keyword evidence="7 13" id="KW-0808">Transferase</keyword>
<gene>
    <name evidence="13 15" type="primary">lpxK</name>
    <name evidence="15" type="ORF">L1I30_12160</name>
</gene>
<proteinExistence type="inferred from homology"/>
<dbReference type="InterPro" id="IPR027417">
    <property type="entry name" value="P-loop_NTPase"/>
</dbReference>
<dbReference type="NCBIfam" id="TIGR00682">
    <property type="entry name" value="lpxK"/>
    <property type="match status" value="1"/>
</dbReference>
<evidence type="ECO:0000313" key="15">
    <source>
        <dbReference type="EMBL" id="MCF4102423.1"/>
    </source>
</evidence>
<comment type="similarity">
    <text evidence="13">Belongs to the LpxK family.</text>
</comment>
<evidence type="ECO:0000256" key="12">
    <source>
        <dbReference type="ARBA" id="ARBA00029757"/>
    </source>
</evidence>
<keyword evidence="5 13" id="KW-0444">Lipid biosynthesis</keyword>
<dbReference type="EC" id="2.7.1.130" evidence="3 13"/>
<keyword evidence="8 13" id="KW-0547">Nucleotide-binding</keyword>
<evidence type="ECO:0000256" key="6">
    <source>
        <dbReference type="ARBA" id="ARBA00022556"/>
    </source>
</evidence>
<evidence type="ECO:0000313" key="16">
    <source>
        <dbReference type="Proteomes" id="UP001179363"/>
    </source>
</evidence>
<keyword evidence="11 13" id="KW-0443">Lipid metabolism</keyword>
<dbReference type="SUPFAM" id="SSF52540">
    <property type="entry name" value="P-loop containing nucleoside triphosphate hydrolases"/>
    <property type="match status" value="1"/>
</dbReference>
<keyword evidence="14" id="KW-0472">Membrane</keyword>
<dbReference type="PANTHER" id="PTHR42724">
    <property type="entry name" value="TETRAACYLDISACCHARIDE 4'-KINASE"/>
    <property type="match status" value="1"/>
</dbReference>
<protein>
    <recommendedName>
        <fullName evidence="4 13">Tetraacyldisaccharide 4'-kinase</fullName>
        <ecNumber evidence="3 13">2.7.1.130</ecNumber>
    </recommendedName>
    <alternativeName>
        <fullName evidence="12 13">Lipid A 4'-kinase</fullName>
    </alternativeName>
</protein>
<evidence type="ECO:0000256" key="5">
    <source>
        <dbReference type="ARBA" id="ARBA00022516"/>
    </source>
</evidence>
<dbReference type="Proteomes" id="UP001179363">
    <property type="component" value="Unassembled WGS sequence"/>
</dbReference>
<keyword evidence="9 13" id="KW-0418">Kinase</keyword>